<dbReference type="RefSeq" id="WP_169199952.1">
    <property type="nucleotide sequence ID" value="NZ_WTVH02000008.1"/>
</dbReference>
<reference evidence="2" key="1">
    <citation type="submission" date="2019-12" db="EMBL/GenBank/DDBJ databases">
        <title>Comparative genomics gives insights into the taxonomy of the Azoarcus-Aromatoleum group and reveals separate origins of nif in the plant-associated Azoarcus and non-plant-associated Aromatoleum sub-groups.</title>
        <authorList>
            <person name="Lafos M."/>
            <person name="Maluk M."/>
            <person name="Batista M."/>
            <person name="Junghare M."/>
            <person name="Carmona M."/>
            <person name="Faoro H."/>
            <person name="Cruz L.M."/>
            <person name="Battistoni F."/>
            <person name="De Souza E."/>
            <person name="Pedrosa F."/>
            <person name="Chen W.-M."/>
            <person name="Poole P.S."/>
            <person name="Dixon R.A."/>
            <person name="James E.K."/>
        </authorList>
    </citation>
    <scope>NUCLEOTIDE SEQUENCE</scope>
    <source>
        <strain evidence="2">U120</strain>
    </source>
</reference>
<dbReference type="Pfam" id="PF08867">
    <property type="entry name" value="FRG"/>
    <property type="match status" value="1"/>
</dbReference>
<proteinExistence type="predicted"/>
<sequence>MTYEVHHLSKIEDLLSIEVAPIAGSLVYRGVSDASYGLRPSVGRWQGPIEERFNYERQLFNEFKSRAIGYVDRTPRSDWEWLFLAQHHGLPTRLLDWTSSPLVALYFALNSTRESEFAVYRANIAFISSDIPTFLGADPLRADRTCQIQPTNLHARVERQSSLFTVQADLNRPGFRGGGFV</sequence>
<dbReference type="SMART" id="SM00901">
    <property type="entry name" value="FRG"/>
    <property type="match status" value="1"/>
</dbReference>
<dbReference type="EMBL" id="WTVH01000036">
    <property type="protein sequence ID" value="NMF94731.1"/>
    <property type="molecule type" value="Genomic_DNA"/>
</dbReference>
<dbReference type="InterPro" id="IPR014966">
    <property type="entry name" value="FRG-dom"/>
</dbReference>
<evidence type="ECO:0000259" key="1">
    <source>
        <dbReference type="SMART" id="SM00901"/>
    </source>
</evidence>
<evidence type="ECO:0000313" key="2">
    <source>
        <dbReference type="EMBL" id="NMF94731.1"/>
    </source>
</evidence>
<feature type="domain" description="FRG" evidence="1">
    <location>
        <begin position="22"/>
        <end position="120"/>
    </location>
</feature>
<keyword evidence="3" id="KW-1185">Reference proteome</keyword>
<name>A0ABX1N638_9RHOO</name>
<dbReference type="Proteomes" id="UP000601990">
    <property type="component" value="Unassembled WGS sequence"/>
</dbReference>
<evidence type="ECO:0000313" key="3">
    <source>
        <dbReference type="Proteomes" id="UP000601990"/>
    </source>
</evidence>
<comment type="caution">
    <text evidence="2">The sequence shown here is derived from an EMBL/GenBank/DDBJ whole genome shotgun (WGS) entry which is preliminary data.</text>
</comment>
<organism evidence="2 3">
    <name type="scientific">Aromatoleum buckelii</name>
    <dbReference type="NCBI Taxonomy" id="200254"/>
    <lineage>
        <taxon>Bacteria</taxon>
        <taxon>Pseudomonadati</taxon>
        <taxon>Pseudomonadota</taxon>
        <taxon>Betaproteobacteria</taxon>
        <taxon>Rhodocyclales</taxon>
        <taxon>Rhodocyclaceae</taxon>
        <taxon>Aromatoleum</taxon>
    </lineage>
</organism>
<accession>A0ABX1N638</accession>
<protein>
    <submittedName>
        <fullName evidence="2">FRG domain-containing protein</fullName>
    </submittedName>
</protein>
<gene>
    <name evidence="2" type="ORF">GO608_15535</name>
</gene>